<feature type="domain" description="Septum formation-related" evidence="2">
    <location>
        <begin position="115"/>
        <end position="204"/>
    </location>
</feature>
<sequence length="344" mass="36410">AWGRPGPWVPPAPPRTDRLAITAFVLAILLWPIGLVLGVIALTRLRRGKPPAPGRGLAVAAIVVGCLPLVILAIAVALVLLDPEGEGWNASGTDLTDLTVGTCFLSPSPEDISADGEVDTVETVPCAEPHYAEVVALLDAGREVEGYPGDEWWETTAYERCAAGARRYAIDPWTGGTTLEYYHPSRAGWAAGDRTVTCVLSTPGGGATGSLRGFRLNHTPAQLAYLDAVGPYDDLWWGVPMATEGDEDITAVRAWAQRMADGSRRAAEELRAADWGRDADVAEAAGALAERYAAEAGVWESAAGAEDPDLFWERYEEATLVVGPEEVELREALGLGTGAPTVLG</sequence>
<feature type="non-terminal residue" evidence="3">
    <location>
        <position position="1"/>
    </location>
</feature>
<evidence type="ECO:0000313" key="3">
    <source>
        <dbReference type="EMBL" id="MBB0245739.1"/>
    </source>
</evidence>
<comment type="caution">
    <text evidence="3">The sequence shown here is derived from an EMBL/GenBank/DDBJ whole genome shotgun (WGS) entry which is preliminary data.</text>
</comment>
<evidence type="ECO:0000259" key="2">
    <source>
        <dbReference type="Pfam" id="PF13845"/>
    </source>
</evidence>
<name>A0A7W3Y2G6_9ACTN</name>
<evidence type="ECO:0000256" key="1">
    <source>
        <dbReference type="SAM" id="Phobius"/>
    </source>
</evidence>
<dbReference type="AlphaFoldDB" id="A0A7W3Y2G6"/>
<keyword evidence="1" id="KW-1133">Transmembrane helix</keyword>
<dbReference type="RefSeq" id="WP_182607184.1">
    <property type="nucleotide sequence ID" value="NZ_VKHT01000588.1"/>
</dbReference>
<reference evidence="4" key="1">
    <citation type="submission" date="2019-10" db="EMBL/GenBank/DDBJ databases">
        <title>Streptomyces sp. nov., a novel actinobacterium isolated from alkaline environment.</title>
        <authorList>
            <person name="Golinska P."/>
        </authorList>
    </citation>
    <scope>NUCLEOTIDE SEQUENCE [LARGE SCALE GENOMIC DNA]</scope>
    <source>
        <strain evidence="4">DSM 42118</strain>
    </source>
</reference>
<dbReference type="InterPro" id="IPR026004">
    <property type="entry name" value="Septum_form"/>
</dbReference>
<evidence type="ECO:0000313" key="4">
    <source>
        <dbReference type="Proteomes" id="UP000538929"/>
    </source>
</evidence>
<dbReference type="Pfam" id="PF13845">
    <property type="entry name" value="Septum_form"/>
    <property type="match status" value="1"/>
</dbReference>
<feature type="transmembrane region" description="Helical" evidence="1">
    <location>
        <begin position="57"/>
        <end position="81"/>
    </location>
</feature>
<gene>
    <name evidence="3" type="ORF">FNQ90_16915</name>
</gene>
<keyword evidence="1" id="KW-0472">Membrane</keyword>
<feature type="transmembrane region" description="Helical" evidence="1">
    <location>
        <begin position="20"/>
        <end position="45"/>
    </location>
</feature>
<accession>A0A7W3Y2G6</accession>
<protein>
    <recommendedName>
        <fullName evidence="2">Septum formation-related domain-containing protein</fullName>
    </recommendedName>
</protein>
<organism evidence="3 4">
    <name type="scientific">Streptomyces alkaliphilus</name>
    <dbReference type="NCBI Taxonomy" id="1472722"/>
    <lineage>
        <taxon>Bacteria</taxon>
        <taxon>Bacillati</taxon>
        <taxon>Actinomycetota</taxon>
        <taxon>Actinomycetes</taxon>
        <taxon>Kitasatosporales</taxon>
        <taxon>Streptomycetaceae</taxon>
        <taxon>Streptomyces</taxon>
    </lineage>
</organism>
<keyword evidence="4" id="KW-1185">Reference proteome</keyword>
<dbReference type="Proteomes" id="UP000538929">
    <property type="component" value="Unassembled WGS sequence"/>
</dbReference>
<keyword evidence="1" id="KW-0812">Transmembrane</keyword>
<dbReference type="EMBL" id="VKHT01000588">
    <property type="protein sequence ID" value="MBB0245739.1"/>
    <property type="molecule type" value="Genomic_DNA"/>
</dbReference>
<proteinExistence type="predicted"/>